<evidence type="ECO:0000313" key="4">
    <source>
        <dbReference type="Proteomes" id="UP000246114"/>
    </source>
</evidence>
<keyword evidence="3" id="KW-1185">Reference proteome</keyword>
<dbReference type="Pfam" id="PF18952">
    <property type="entry name" value="DUF5696"/>
    <property type="match status" value="1"/>
</dbReference>
<evidence type="ECO:0000313" key="1">
    <source>
        <dbReference type="EMBL" id="PWL55024.1"/>
    </source>
</evidence>
<evidence type="ECO:0000313" key="2">
    <source>
        <dbReference type="EMBL" id="SFF64664.1"/>
    </source>
</evidence>
<dbReference type="STRING" id="1529.SAMN04487885_10582"/>
<dbReference type="EMBL" id="QAMZ01000014">
    <property type="protein sequence ID" value="PWL55024.1"/>
    <property type="molecule type" value="Genomic_DNA"/>
</dbReference>
<dbReference type="eggNOG" id="ENOG502Z91S">
    <property type="taxonomic scope" value="Bacteria"/>
</dbReference>
<accession>A0A1I2KCF8</accession>
<organism evidence="2 3">
    <name type="scientific">Clostridium cadaveris</name>
    <dbReference type="NCBI Taxonomy" id="1529"/>
    <lineage>
        <taxon>Bacteria</taxon>
        <taxon>Bacillati</taxon>
        <taxon>Bacillota</taxon>
        <taxon>Clostridia</taxon>
        <taxon>Eubacteriales</taxon>
        <taxon>Clostridiaceae</taxon>
        <taxon>Clostridium</taxon>
    </lineage>
</organism>
<dbReference type="Proteomes" id="UP000246114">
    <property type="component" value="Unassembled WGS sequence"/>
</dbReference>
<dbReference type="RefSeq" id="WP_027637316.1">
    <property type="nucleotide sequence ID" value="NZ_CABMJC010000003.1"/>
</dbReference>
<reference evidence="2 3" key="1">
    <citation type="submission" date="2016-10" db="EMBL/GenBank/DDBJ databases">
        <authorList>
            <person name="de Groot N.N."/>
        </authorList>
    </citation>
    <scope>NUCLEOTIDE SEQUENCE [LARGE SCALE GENOMIC DNA]</scope>
    <source>
        <strain evidence="2 3">NLAE-zl-G419</strain>
    </source>
</reference>
<dbReference type="AlphaFoldDB" id="A0A1I2KCF8"/>
<dbReference type="InterPro" id="IPR043751">
    <property type="entry name" value="DUF5696"/>
</dbReference>
<evidence type="ECO:0000313" key="3">
    <source>
        <dbReference type="Proteomes" id="UP000182135"/>
    </source>
</evidence>
<sequence length="619" mass="72196">MGDVSSQSRKVALDFCKESLNMTLQVEGKTWTWKNDYRPYMDTKQGKIYFDDAVDIITYPWNTGIGRGIRTSYKGFKVEGKTIPFEFETVVWVENSTDDVFFELIPVCEDGIDIEAIYWPGPMEFSEINHKWYTLLNLRQGLLIPNDWPNAIDKIILNSQFCSTASCMPWWGQVKESEGYIAICKTPWDAAYKIDKIPGGSLHIGVKWLPSLGKISYKREMRFTFRENCDYNDLCKIYRTYVKENGLFVTLKEKAAKNPLVDKLIGSAIVHKGIKKHVVEESRQYNKEDLSKNDELIQFSHRTEQMKKLKELGVDKVYFHLDGWGDPGYDNKHPDYLPPCIEAGGIEGMKELSDTMKDLNYMFGIHDQYRDYYFDAPTFDKDFAVTNMDGTVPENTYWDGGHQTFLCASQAQYYVKRNFEELFKAGIHLEGTYLDVFTCNELDECNHKWHRMTRKQCAEYRKSCFDYLLSRGILPSSEEVVDWAMESLVFCHYAPYDFMLEKPDSPKKGVPVPLLNLVYHDCIIIPWLMSDDEGKQDYKLYALLNGGAAYLDCDKEGEELHLEIERYREVVQLQEWVAKYEMTKHEFIDGSYNRQKTTFSDGTEVTIDLEKNSYYIKYR</sequence>
<proteinExistence type="predicted"/>
<name>A0A1I2KCF8_9CLOT</name>
<protein>
    <submittedName>
        <fullName evidence="2">Endo-alpha-N-acetylgalactosaminidase</fullName>
    </submittedName>
</protein>
<gene>
    <name evidence="1" type="ORF">DBY38_02660</name>
    <name evidence="2" type="ORF">SAMN04487885_10582</name>
</gene>
<dbReference type="Gene3D" id="3.20.20.80">
    <property type="entry name" value="Glycosidases"/>
    <property type="match status" value="1"/>
</dbReference>
<reference evidence="1 4" key="2">
    <citation type="submission" date="2018-03" db="EMBL/GenBank/DDBJ databases">
        <title>The uncultured portion of the human microbiome is neutrally assembled.</title>
        <authorList>
            <person name="Jeraldo P."/>
            <person name="Boardman L."/>
            <person name="White B.A."/>
            <person name="Nelson H."/>
            <person name="Goldenfeld N."/>
            <person name="Chia N."/>
        </authorList>
    </citation>
    <scope>NUCLEOTIDE SEQUENCE [LARGE SCALE GENOMIC DNA]</scope>
    <source>
        <strain evidence="1">CIM:MAG 903</strain>
    </source>
</reference>
<dbReference type="EMBL" id="FOOE01000005">
    <property type="protein sequence ID" value="SFF64664.1"/>
    <property type="molecule type" value="Genomic_DNA"/>
</dbReference>
<dbReference type="OrthoDB" id="2496946at2"/>
<dbReference type="Proteomes" id="UP000182135">
    <property type="component" value="Unassembled WGS sequence"/>
</dbReference>